<reference evidence="2 3" key="1">
    <citation type="submission" date="2023-01" db="EMBL/GenBank/DDBJ databases">
        <title>Draft genome sequence of Nocardiopsis sp. RSe5-2 isolated from halophytes.</title>
        <authorList>
            <person name="Duangmal K."/>
            <person name="Chantavorakit T."/>
        </authorList>
    </citation>
    <scope>NUCLEOTIDE SEQUENCE [LARGE SCALE GENOMIC DNA]</scope>
    <source>
        <strain evidence="2 3">RSe5-2</strain>
    </source>
</reference>
<dbReference type="EMBL" id="JAQFWQ010000020">
    <property type="protein sequence ID" value="MDA2810867.1"/>
    <property type="molecule type" value="Genomic_DNA"/>
</dbReference>
<organism evidence="2 3">
    <name type="scientific">Nocardiopsis endophytica</name>
    <dbReference type="NCBI Taxonomy" id="3018445"/>
    <lineage>
        <taxon>Bacteria</taxon>
        <taxon>Bacillati</taxon>
        <taxon>Actinomycetota</taxon>
        <taxon>Actinomycetes</taxon>
        <taxon>Streptosporangiales</taxon>
        <taxon>Nocardiopsidaceae</taxon>
        <taxon>Nocardiopsis</taxon>
    </lineage>
</organism>
<evidence type="ECO:0000313" key="3">
    <source>
        <dbReference type="Proteomes" id="UP001527866"/>
    </source>
</evidence>
<dbReference type="Proteomes" id="UP001527866">
    <property type="component" value="Unassembled WGS sequence"/>
</dbReference>
<accession>A0ABT4U3F4</accession>
<gene>
    <name evidence="2" type="ORF">O4J56_09495</name>
</gene>
<dbReference type="Pfam" id="PF04149">
    <property type="entry name" value="DUF397"/>
    <property type="match status" value="1"/>
</dbReference>
<name>A0ABT4U3F4_9ACTN</name>
<dbReference type="InterPro" id="IPR007278">
    <property type="entry name" value="DUF397"/>
</dbReference>
<protein>
    <submittedName>
        <fullName evidence="2">DUF397 domain-containing protein</fullName>
    </submittedName>
</protein>
<comment type="caution">
    <text evidence="2">The sequence shown here is derived from an EMBL/GenBank/DDBJ whole genome shotgun (WGS) entry which is preliminary data.</text>
</comment>
<keyword evidence="3" id="KW-1185">Reference proteome</keyword>
<feature type="domain" description="DUF397" evidence="1">
    <location>
        <begin position="2"/>
        <end position="53"/>
    </location>
</feature>
<sequence>MGWRKSSYSQGASGCLECAAVGVRGRAVRDTKNRDLGHLAFGNGEWAAFLRSLQTEVF</sequence>
<evidence type="ECO:0000259" key="1">
    <source>
        <dbReference type="Pfam" id="PF04149"/>
    </source>
</evidence>
<evidence type="ECO:0000313" key="2">
    <source>
        <dbReference type="EMBL" id="MDA2810867.1"/>
    </source>
</evidence>
<proteinExistence type="predicted"/>